<evidence type="ECO:0000313" key="3">
    <source>
        <dbReference type="Proteomes" id="UP000249218"/>
    </source>
</evidence>
<proteinExistence type="predicted"/>
<organism evidence="2 3">
    <name type="scientific">Helicoverpa armigera</name>
    <name type="common">Cotton bollworm</name>
    <name type="synonym">Heliothis armigera</name>
    <dbReference type="NCBI Taxonomy" id="29058"/>
    <lineage>
        <taxon>Eukaryota</taxon>
        <taxon>Metazoa</taxon>
        <taxon>Ecdysozoa</taxon>
        <taxon>Arthropoda</taxon>
        <taxon>Hexapoda</taxon>
        <taxon>Insecta</taxon>
        <taxon>Pterygota</taxon>
        <taxon>Neoptera</taxon>
        <taxon>Endopterygota</taxon>
        <taxon>Lepidoptera</taxon>
        <taxon>Glossata</taxon>
        <taxon>Ditrysia</taxon>
        <taxon>Noctuoidea</taxon>
        <taxon>Noctuidae</taxon>
        <taxon>Heliothinae</taxon>
        <taxon>Helicoverpa</taxon>
    </lineage>
</organism>
<feature type="transmembrane region" description="Helical" evidence="1">
    <location>
        <begin position="362"/>
        <end position="382"/>
    </location>
</feature>
<reference evidence="2 3" key="1">
    <citation type="journal article" date="2017" name="BMC Biol.">
        <title>Genomic innovations, transcriptional plasticity and gene loss underlying the evolution and divergence of two highly polyphagous and invasive Helicoverpa pest species.</title>
        <authorList>
            <person name="Pearce S.L."/>
            <person name="Clarke D.F."/>
            <person name="East P.D."/>
            <person name="Elfekih S."/>
            <person name="Gordon K.H."/>
            <person name="Jermiin L.S."/>
            <person name="McGaughran A."/>
            <person name="Oakeshott J.G."/>
            <person name="Papanikolaou A."/>
            <person name="Perera O.P."/>
            <person name="Rane R.V."/>
            <person name="Richards S."/>
            <person name="Tay W.T."/>
            <person name="Walsh T.K."/>
            <person name="Anderson A."/>
            <person name="Anderson C.J."/>
            <person name="Asgari S."/>
            <person name="Board P.G."/>
            <person name="Bretschneider A."/>
            <person name="Campbell P.M."/>
            <person name="Chertemps T."/>
            <person name="Christeller J.T."/>
            <person name="Coppin C.W."/>
            <person name="Downes S.J."/>
            <person name="Duan G."/>
            <person name="Farnsworth C.A."/>
            <person name="Good R.T."/>
            <person name="Han L.B."/>
            <person name="Han Y.C."/>
            <person name="Hatje K."/>
            <person name="Horne I."/>
            <person name="Huang Y.P."/>
            <person name="Hughes D.S."/>
            <person name="Jacquin-Joly E."/>
            <person name="James W."/>
            <person name="Jhangiani S."/>
            <person name="Kollmar M."/>
            <person name="Kuwar S.S."/>
            <person name="Li S."/>
            <person name="Liu N.Y."/>
            <person name="Maibeche M.T."/>
            <person name="Miller J.R."/>
            <person name="Montagne N."/>
            <person name="Perry T."/>
            <person name="Qu J."/>
            <person name="Song S.V."/>
            <person name="Sutton G.G."/>
            <person name="Vogel H."/>
            <person name="Walenz B.P."/>
            <person name="Xu W."/>
            <person name="Zhang H.J."/>
            <person name="Zou Z."/>
            <person name="Batterham P."/>
            <person name="Edwards O.R."/>
            <person name="Feyereisen R."/>
            <person name="Gibbs R.A."/>
            <person name="Heckel D.G."/>
            <person name="McGrath A."/>
            <person name="Robin C."/>
            <person name="Scherer S.E."/>
            <person name="Worley K.C."/>
            <person name="Wu Y.D."/>
        </authorList>
    </citation>
    <scope>NUCLEOTIDE SEQUENCE [LARGE SCALE GENOMIC DNA]</scope>
    <source>
        <strain evidence="2">Harm_GR_Male_#8</strain>
        <tissue evidence="2">Whole organism</tissue>
    </source>
</reference>
<keyword evidence="1" id="KW-0472">Membrane</keyword>
<dbReference type="OrthoDB" id="8195814at2759"/>
<dbReference type="Proteomes" id="UP000249218">
    <property type="component" value="Unassembled WGS sequence"/>
</dbReference>
<keyword evidence="1" id="KW-1133">Transmembrane helix</keyword>
<dbReference type="EMBL" id="KZ150235">
    <property type="protein sequence ID" value="PZC71964.1"/>
    <property type="molecule type" value="Genomic_DNA"/>
</dbReference>
<keyword evidence="1" id="KW-0812">Transmembrane</keyword>
<accession>A0A2W1BDW5</accession>
<protein>
    <recommendedName>
        <fullName evidence="4">Ionotropic receptor</fullName>
    </recommendedName>
</protein>
<evidence type="ECO:0008006" key="4">
    <source>
        <dbReference type="Google" id="ProtNLM"/>
    </source>
</evidence>
<evidence type="ECO:0000313" key="2">
    <source>
        <dbReference type="EMBL" id="PZC71964.1"/>
    </source>
</evidence>
<feature type="transmembrane region" description="Helical" evidence="1">
    <location>
        <begin position="418"/>
        <end position="437"/>
    </location>
</feature>
<dbReference type="AlphaFoldDB" id="A0A2W1BDW5"/>
<keyword evidence="3" id="KW-1185">Reference proteome</keyword>
<sequence length="470" mass="53782">MHRIKYFVFVVCIASSNCELRTKLMPAVLPNCPLLPVEKYSQTVVIDINTNTNPELKSCLVKTCGHSVVIINVCGKRYTINMDIDRKSIKTTDYPNIILITKHFTKKTADSGLLKYVVKSLNWSLLYFIVTGQQQYQCLNGTMSTSDMLLLDNIMNSIWHKFKIMRVIVAFPYTCEDKMLVYHGKRPSTDGDCLYDRPVKLINATNKEELLKAIRKSGEKLSENYPIKASIFERYPTSIKDCSNLHYYGHFNLSRSHGYCGLDGIVMNDLITHFNFNLSFPENETCNTYGFAVPGNLSGSLGCIARNELDISFNSRFMTLYSDEHIYYLHYVITDKLCAFVKRTGVIPIWHGAFNVYSPPSWMFIIGVIMIISVIIWGSAIVNKKLTGVKNKSCWYYLYHTLTMTMTGSSPMKQRTLLLMRGSCLAGSVLFLAVYQVSWSVQFTLYNILKKVQFENQLVDPFREVIKNLK</sequence>
<name>A0A2W1BDW5_HELAM</name>
<evidence type="ECO:0000256" key="1">
    <source>
        <dbReference type="SAM" id="Phobius"/>
    </source>
</evidence>
<gene>
    <name evidence="2" type="primary">HaOG200913</name>
    <name evidence="2" type="ORF">B5X24_HaOG200913</name>
</gene>